<feature type="compositionally biased region" description="Gly residues" evidence="19">
    <location>
        <begin position="235"/>
        <end position="254"/>
    </location>
</feature>
<evidence type="ECO:0000256" key="12">
    <source>
        <dbReference type="ARBA" id="ARBA00023054"/>
    </source>
</evidence>
<evidence type="ECO:0000256" key="2">
    <source>
        <dbReference type="ARBA" id="ARBA00004186"/>
    </source>
</evidence>
<keyword evidence="6" id="KW-0963">Cytoplasm</keyword>
<evidence type="ECO:0000256" key="5">
    <source>
        <dbReference type="ARBA" id="ARBA00022454"/>
    </source>
</evidence>
<evidence type="ECO:0000256" key="10">
    <source>
        <dbReference type="ARBA" id="ARBA00022829"/>
    </source>
</evidence>
<reference evidence="21" key="1">
    <citation type="submission" date="2017-03" db="EMBL/GenBank/DDBJ databases">
        <authorList>
            <person name="Afonso C.L."/>
            <person name="Miller P.J."/>
            <person name="Scott M.A."/>
            <person name="Spackman E."/>
            <person name="Goraichik I."/>
            <person name="Dimitrov K.M."/>
            <person name="Suarez D.L."/>
            <person name="Swayne D.E."/>
        </authorList>
    </citation>
    <scope>NUCLEOTIDE SEQUENCE [LARGE SCALE GENOMIC DNA]</scope>
</reference>
<evidence type="ECO:0000256" key="17">
    <source>
        <dbReference type="ARBA" id="ARBA00044152"/>
    </source>
</evidence>
<dbReference type="GO" id="GO:0007059">
    <property type="term" value="P:chromosome segregation"/>
    <property type="evidence" value="ECO:0007669"/>
    <property type="project" value="UniProtKB-KW"/>
</dbReference>
<keyword evidence="16" id="KW-0137">Centromere</keyword>
<gene>
    <name evidence="20" type="ORF">FRX48_00940</name>
</gene>
<feature type="region of interest" description="Disordered" evidence="19">
    <location>
        <begin position="1"/>
        <end position="66"/>
    </location>
</feature>
<evidence type="ECO:0000256" key="19">
    <source>
        <dbReference type="SAM" id="MobiDB-lite"/>
    </source>
</evidence>
<evidence type="ECO:0000256" key="16">
    <source>
        <dbReference type="ARBA" id="ARBA00023328"/>
    </source>
</evidence>
<dbReference type="GO" id="GO:0005874">
    <property type="term" value="C:microtubule"/>
    <property type="evidence" value="ECO:0007669"/>
    <property type="project" value="UniProtKB-KW"/>
</dbReference>
<feature type="compositionally biased region" description="Basic and acidic residues" evidence="19">
    <location>
        <begin position="159"/>
        <end position="182"/>
    </location>
</feature>
<evidence type="ECO:0000256" key="4">
    <source>
        <dbReference type="ARBA" id="ARBA00005366"/>
    </source>
</evidence>
<keyword evidence="8" id="KW-0493">Microtubule</keyword>
<evidence type="ECO:0000256" key="13">
    <source>
        <dbReference type="ARBA" id="ARBA00023212"/>
    </source>
</evidence>
<dbReference type="EMBL" id="FWEW01001424">
    <property type="protein sequence ID" value="SLM37198.1"/>
    <property type="molecule type" value="Genomic_DNA"/>
</dbReference>
<dbReference type="GO" id="GO:0051301">
    <property type="term" value="P:cell division"/>
    <property type="evidence" value="ECO:0007669"/>
    <property type="project" value="UniProtKB-KW"/>
</dbReference>
<feature type="compositionally biased region" description="Basic and acidic residues" evidence="19">
    <location>
        <begin position="28"/>
        <end position="43"/>
    </location>
</feature>
<keyword evidence="13" id="KW-0206">Cytoskeleton</keyword>
<dbReference type="GO" id="GO:0072686">
    <property type="term" value="C:mitotic spindle"/>
    <property type="evidence" value="ECO:0007669"/>
    <property type="project" value="InterPro"/>
</dbReference>
<accession>A0A1W5D223</accession>
<feature type="compositionally biased region" description="Gly residues" evidence="19">
    <location>
        <begin position="187"/>
        <end position="203"/>
    </location>
</feature>
<dbReference type="PANTHER" id="PTHR28216">
    <property type="entry name" value="DASH COMPLEX SUBUNIT DUO1"/>
    <property type="match status" value="1"/>
</dbReference>
<evidence type="ECO:0000256" key="15">
    <source>
        <dbReference type="ARBA" id="ARBA00023306"/>
    </source>
</evidence>
<evidence type="ECO:0000256" key="6">
    <source>
        <dbReference type="ARBA" id="ARBA00022490"/>
    </source>
</evidence>
<evidence type="ECO:0000256" key="8">
    <source>
        <dbReference type="ARBA" id="ARBA00022701"/>
    </source>
</evidence>
<proteinExistence type="inferred from homology"/>
<evidence type="ECO:0000313" key="21">
    <source>
        <dbReference type="EMBL" id="SLM37198.1"/>
    </source>
</evidence>
<protein>
    <recommendedName>
        <fullName evidence="17">DASH complex subunit DUO1</fullName>
    </recommendedName>
    <alternativeName>
        <fullName evidence="18">Outer kinetochore protein DUO1</fullName>
    </alternativeName>
</protein>
<keyword evidence="5" id="KW-0158">Chromosome</keyword>
<feature type="compositionally biased region" description="Polar residues" evidence="19">
    <location>
        <begin position="45"/>
        <end position="59"/>
    </location>
</feature>
<evidence type="ECO:0000256" key="18">
    <source>
        <dbReference type="ARBA" id="ARBA00044358"/>
    </source>
</evidence>
<name>A0A1W5D223_9LECA</name>
<evidence type="ECO:0000256" key="3">
    <source>
        <dbReference type="ARBA" id="ARBA00004629"/>
    </source>
</evidence>
<keyword evidence="22" id="KW-1185">Reference proteome</keyword>
<feature type="region of interest" description="Disordered" evidence="19">
    <location>
        <begin position="159"/>
        <end position="254"/>
    </location>
</feature>
<reference evidence="20 23" key="3">
    <citation type="submission" date="2019-09" db="EMBL/GenBank/DDBJ databases">
        <title>The hologenome of the rock-dwelling lichen Lasallia pustulata.</title>
        <authorList>
            <person name="Greshake Tzovaras B."/>
            <person name="Segers F."/>
            <person name="Bicker A."/>
            <person name="Dal Grande F."/>
            <person name="Otte J."/>
            <person name="Hankeln T."/>
            <person name="Schmitt I."/>
            <person name="Ebersberger I."/>
        </authorList>
    </citation>
    <scope>NUCLEOTIDE SEQUENCE [LARGE SCALE GENOMIC DNA]</scope>
    <source>
        <strain evidence="20">A1-1</strain>
    </source>
</reference>
<dbReference type="AlphaFoldDB" id="A0A1W5D223"/>
<comment type="similarity">
    <text evidence="4">Belongs to the DASH complex DUO1 family.</text>
</comment>
<keyword evidence="12" id="KW-0175">Coiled coil</keyword>
<keyword evidence="11" id="KW-0995">Kinetochore</keyword>
<evidence type="ECO:0000256" key="1">
    <source>
        <dbReference type="ARBA" id="ARBA00004123"/>
    </source>
</evidence>
<dbReference type="OrthoDB" id="5599235at2759"/>
<dbReference type="GO" id="GO:0000278">
    <property type="term" value="P:mitotic cell cycle"/>
    <property type="evidence" value="ECO:0007669"/>
    <property type="project" value="InterPro"/>
</dbReference>
<dbReference type="Proteomes" id="UP000192927">
    <property type="component" value="Unassembled WGS sequence"/>
</dbReference>
<keyword evidence="10" id="KW-0159">Chromosome partition</keyword>
<evidence type="ECO:0000256" key="11">
    <source>
        <dbReference type="ARBA" id="ARBA00022838"/>
    </source>
</evidence>
<sequence length="254" mass="27001">MAEGDTTPGAQDPDLSDADTDDLFASPSRKEAKAPKTKHEDLHTPGTSGTNSRSANNGDSKYDNEVDREATLRRELAGVRSINEVIEGVVESLERAKGNMETVSRTVTNASTLLNAWTRILSQTEHNQRLILNPSWHGASQDVADMENESVLKQQAAERREIEEHQRREAAARKAGDDERRRAAGAAGRGMRGLRGRGAGSVRGGTADTSRYVGVGGQGGVRGTARGGITTTGRPGSGIGRGIGTSRGRGRGFI</sequence>
<feature type="compositionally biased region" description="Gly residues" evidence="19">
    <location>
        <begin position="214"/>
        <end position="226"/>
    </location>
</feature>
<reference evidence="22" key="2">
    <citation type="submission" date="2017-03" db="EMBL/GenBank/DDBJ databases">
        <authorList>
            <person name="Sharma R."/>
            <person name="Thines M."/>
        </authorList>
    </citation>
    <scope>NUCLEOTIDE SEQUENCE [LARGE SCALE GENOMIC DNA]</scope>
</reference>
<evidence type="ECO:0000313" key="23">
    <source>
        <dbReference type="Proteomes" id="UP000324767"/>
    </source>
</evidence>
<organism evidence="21 22">
    <name type="scientific">Lasallia pustulata</name>
    <dbReference type="NCBI Taxonomy" id="136370"/>
    <lineage>
        <taxon>Eukaryota</taxon>
        <taxon>Fungi</taxon>
        <taxon>Dikarya</taxon>
        <taxon>Ascomycota</taxon>
        <taxon>Pezizomycotina</taxon>
        <taxon>Lecanoromycetes</taxon>
        <taxon>OSLEUM clade</taxon>
        <taxon>Umbilicariomycetidae</taxon>
        <taxon>Umbilicariales</taxon>
        <taxon>Umbilicariaceae</taxon>
        <taxon>Lasallia</taxon>
    </lineage>
</organism>
<dbReference type="GO" id="GO:0042729">
    <property type="term" value="C:DASH complex"/>
    <property type="evidence" value="ECO:0007669"/>
    <property type="project" value="InterPro"/>
</dbReference>
<dbReference type="InterPro" id="IPR013960">
    <property type="entry name" value="DASH_Duo1"/>
</dbReference>
<dbReference type="PANTHER" id="PTHR28216:SF1">
    <property type="entry name" value="DASH COMPLEX SUBUNIT DUO1"/>
    <property type="match status" value="1"/>
</dbReference>
<keyword evidence="15" id="KW-0131">Cell cycle</keyword>
<evidence type="ECO:0000313" key="22">
    <source>
        <dbReference type="Proteomes" id="UP000192927"/>
    </source>
</evidence>
<evidence type="ECO:0000256" key="14">
    <source>
        <dbReference type="ARBA" id="ARBA00023242"/>
    </source>
</evidence>
<evidence type="ECO:0000313" key="20">
    <source>
        <dbReference type="EMBL" id="KAA6416220.1"/>
    </source>
</evidence>
<evidence type="ECO:0000256" key="9">
    <source>
        <dbReference type="ARBA" id="ARBA00022776"/>
    </source>
</evidence>
<evidence type="ECO:0000256" key="7">
    <source>
        <dbReference type="ARBA" id="ARBA00022618"/>
    </source>
</evidence>
<dbReference type="EMBL" id="VXIT01000001">
    <property type="protein sequence ID" value="KAA6416220.1"/>
    <property type="molecule type" value="Genomic_DNA"/>
</dbReference>
<keyword evidence="9" id="KW-0498">Mitosis</keyword>
<dbReference type="Pfam" id="PF08651">
    <property type="entry name" value="DASH_Duo1"/>
    <property type="match status" value="1"/>
</dbReference>
<keyword evidence="14" id="KW-0539">Nucleus</keyword>
<dbReference type="Proteomes" id="UP000324767">
    <property type="component" value="Unassembled WGS sequence"/>
</dbReference>
<comment type="subcellular location">
    <subcellularLocation>
        <location evidence="3">Chromosome</location>
        <location evidence="3">Centromere</location>
        <location evidence="3">Kinetochore</location>
    </subcellularLocation>
    <subcellularLocation>
        <location evidence="2">Cytoplasm</location>
        <location evidence="2">Cytoskeleton</location>
        <location evidence="2">Spindle</location>
    </subcellularLocation>
    <subcellularLocation>
        <location evidence="1">Nucleus</location>
    </subcellularLocation>
</comment>
<keyword evidence="7" id="KW-0132">Cell division</keyword>